<sequence length="76" mass="7937">HLATVSSSSSRVGVHMVAVGLSLEDMGAVEDRAVDTGVVGDNTSPLRMEEGLTTNLPTTALLHLKTMGSKVSTDRE</sequence>
<feature type="non-terminal residue" evidence="1">
    <location>
        <position position="76"/>
    </location>
</feature>
<keyword evidence="2" id="KW-1185">Reference proteome</keyword>
<comment type="caution">
    <text evidence="1">The sequence shown here is derived from an EMBL/GenBank/DDBJ whole genome shotgun (WGS) entry which is preliminary data.</text>
</comment>
<reference evidence="1 2" key="1">
    <citation type="submission" date="2024-05" db="EMBL/GenBank/DDBJ databases">
        <title>Genome sequencing and assembly of Indian major carp, Cirrhinus mrigala (Hamilton, 1822).</title>
        <authorList>
            <person name="Mohindra V."/>
            <person name="Chowdhury L.M."/>
            <person name="Lal K."/>
            <person name="Jena J.K."/>
        </authorList>
    </citation>
    <scope>NUCLEOTIDE SEQUENCE [LARGE SCALE GENOMIC DNA]</scope>
    <source>
        <strain evidence="1">CM1030</strain>
        <tissue evidence="1">Blood</tissue>
    </source>
</reference>
<protein>
    <submittedName>
        <fullName evidence="1">Uncharacterized protein</fullName>
    </submittedName>
</protein>
<feature type="non-terminal residue" evidence="1">
    <location>
        <position position="1"/>
    </location>
</feature>
<accession>A0ABD0RIN3</accession>
<evidence type="ECO:0000313" key="1">
    <source>
        <dbReference type="EMBL" id="KAL0197718.1"/>
    </source>
</evidence>
<evidence type="ECO:0000313" key="2">
    <source>
        <dbReference type="Proteomes" id="UP001529510"/>
    </source>
</evidence>
<organism evidence="1 2">
    <name type="scientific">Cirrhinus mrigala</name>
    <name type="common">Mrigala</name>
    <dbReference type="NCBI Taxonomy" id="683832"/>
    <lineage>
        <taxon>Eukaryota</taxon>
        <taxon>Metazoa</taxon>
        <taxon>Chordata</taxon>
        <taxon>Craniata</taxon>
        <taxon>Vertebrata</taxon>
        <taxon>Euteleostomi</taxon>
        <taxon>Actinopterygii</taxon>
        <taxon>Neopterygii</taxon>
        <taxon>Teleostei</taxon>
        <taxon>Ostariophysi</taxon>
        <taxon>Cypriniformes</taxon>
        <taxon>Cyprinidae</taxon>
        <taxon>Labeoninae</taxon>
        <taxon>Labeonini</taxon>
        <taxon>Cirrhinus</taxon>
    </lineage>
</organism>
<dbReference type="EMBL" id="JAMKFB020000003">
    <property type="protein sequence ID" value="KAL0197718.1"/>
    <property type="molecule type" value="Genomic_DNA"/>
</dbReference>
<dbReference type="Proteomes" id="UP001529510">
    <property type="component" value="Unassembled WGS sequence"/>
</dbReference>
<proteinExistence type="predicted"/>
<dbReference type="AlphaFoldDB" id="A0ABD0RIN3"/>
<gene>
    <name evidence="1" type="ORF">M9458_006258</name>
</gene>
<name>A0ABD0RIN3_CIRMR</name>